<evidence type="ECO:0000256" key="2">
    <source>
        <dbReference type="ARBA" id="ARBA00023004"/>
    </source>
</evidence>
<reference evidence="5 6" key="1">
    <citation type="submission" date="2016-11" db="EMBL/GenBank/DDBJ databases">
        <authorList>
            <person name="Jaros S."/>
            <person name="Januszkiewicz K."/>
            <person name="Wedrychowicz H."/>
        </authorList>
    </citation>
    <scope>NUCLEOTIDE SEQUENCE [LARGE SCALE GENOMIC DNA]</scope>
    <source>
        <strain evidence="5 6">DSM 17459</strain>
    </source>
</reference>
<keyword evidence="2" id="KW-0408">Iron</keyword>
<proteinExistence type="predicted"/>
<dbReference type="AlphaFoldDB" id="A0A1M4YG21"/>
<gene>
    <name evidence="5" type="ORF">SAMN02745158_02364</name>
</gene>
<dbReference type="InterPro" id="IPR017900">
    <property type="entry name" value="4Fe4S_Fe_S_CS"/>
</dbReference>
<keyword evidence="1" id="KW-0479">Metal-binding</keyword>
<dbReference type="PROSITE" id="PS51379">
    <property type="entry name" value="4FE4S_FER_2"/>
    <property type="match status" value="1"/>
</dbReference>
<dbReference type="Gene3D" id="3.20.20.100">
    <property type="entry name" value="NADP-dependent oxidoreductase domain"/>
    <property type="match status" value="1"/>
</dbReference>
<dbReference type="CDD" id="cd19096">
    <property type="entry name" value="AKR_Fe-S_oxidoreductase"/>
    <property type="match status" value="1"/>
</dbReference>
<feature type="domain" description="4Fe-4S ferredoxin-type" evidence="4">
    <location>
        <begin position="339"/>
        <end position="367"/>
    </location>
</feature>
<evidence type="ECO:0000256" key="1">
    <source>
        <dbReference type="ARBA" id="ARBA00022723"/>
    </source>
</evidence>
<dbReference type="EMBL" id="FQVI01000011">
    <property type="protein sequence ID" value="SHF04690.1"/>
    <property type="molecule type" value="Genomic_DNA"/>
</dbReference>
<protein>
    <recommendedName>
        <fullName evidence="4">4Fe-4S ferredoxin-type domain-containing protein</fullName>
    </recommendedName>
</protein>
<name>A0A1M4YG21_9CLOT</name>
<dbReference type="RefSeq" id="WP_072852038.1">
    <property type="nucleotide sequence ID" value="NZ_FQVI01000011.1"/>
</dbReference>
<evidence type="ECO:0000313" key="6">
    <source>
        <dbReference type="Proteomes" id="UP000184245"/>
    </source>
</evidence>
<sequence>MIYKEFQDLKLSALGMGAMRLPVIDGDDARIDENAVSEMVSYAMEHGINYYDTAWGYHNGNSERVMGKVLSDYSRGSYYLATKFPGYDLSNMDKVEEIFEQQLEKCGVDYFDFYLFHNVCEMNIDAYLNETYGIFSYLMEQKEKGRIRHLGFSAHGSCEVMKRFLEAYGEHMEFCQIQLNYLDWSFQNAKDKIELLNQYRIPVWVMEPLRGGRLAALSEEHASILHALRPDEDMPAWAFRFLQTLPEVTVVLSGMSSFEQLQENIRTFETHKPLDEKEMDALLHAADRMVKGIALPCTGCRYCTSHCPQELDIPSLLELYNEHCFTGGGFIAPMALMAVPEEKQPQACVGCRSCEEVCPQQIKISAAMADFAAKLNG</sequence>
<dbReference type="PANTHER" id="PTHR43312:SF2">
    <property type="entry name" value="OXIDOREDUCTASE"/>
    <property type="match status" value="1"/>
</dbReference>
<dbReference type="PANTHER" id="PTHR43312">
    <property type="entry name" value="D-THREO-ALDOSE 1-DEHYDROGENASE"/>
    <property type="match status" value="1"/>
</dbReference>
<organism evidence="5 6">
    <name type="scientific">Lactonifactor longoviformis DSM 17459</name>
    <dbReference type="NCBI Taxonomy" id="1122155"/>
    <lineage>
        <taxon>Bacteria</taxon>
        <taxon>Bacillati</taxon>
        <taxon>Bacillota</taxon>
        <taxon>Clostridia</taxon>
        <taxon>Eubacteriales</taxon>
        <taxon>Clostridiaceae</taxon>
        <taxon>Lactonifactor</taxon>
    </lineage>
</organism>
<dbReference type="GO" id="GO:0046872">
    <property type="term" value="F:metal ion binding"/>
    <property type="evidence" value="ECO:0007669"/>
    <property type="project" value="UniProtKB-KW"/>
</dbReference>
<dbReference type="SUPFAM" id="SSF46548">
    <property type="entry name" value="alpha-helical ferredoxin"/>
    <property type="match status" value="1"/>
</dbReference>
<dbReference type="InterPro" id="IPR023210">
    <property type="entry name" value="NADP_OxRdtase_dom"/>
</dbReference>
<accession>A0A1M4YG21</accession>
<dbReference type="Pfam" id="PF13187">
    <property type="entry name" value="Fer4_9"/>
    <property type="match status" value="1"/>
</dbReference>
<dbReference type="GO" id="GO:0051536">
    <property type="term" value="F:iron-sulfur cluster binding"/>
    <property type="evidence" value="ECO:0007669"/>
    <property type="project" value="UniProtKB-KW"/>
</dbReference>
<dbReference type="InterPro" id="IPR017896">
    <property type="entry name" value="4Fe4S_Fe-S-bd"/>
</dbReference>
<dbReference type="Gene3D" id="3.30.70.20">
    <property type="match status" value="1"/>
</dbReference>
<evidence type="ECO:0000313" key="5">
    <source>
        <dbReference type="EMBL" id="SHF04690.1"/>
    </source>
</evidence>
<dbReference type="SUPFAM" id="SSF51430">
    <property type="entry name" value="NAD(P)-linked oxidoreductase"/>
    <property type="match status" value="1"/>
</dbReference>
<dbReference type="InterPro" id="IPR053135">
    <property type="entry name" value="AKR2_Oxidoreductase"/>
</dbReference>
<evidence type="ECO:0000256" key="3">
    <source>
        <dbReference type="ARBA" id="ARBA00023014"/>
    </source>
</evidence>
<dbReference type="OrthoDB" id="9773828at2"/>
<keyword evidence="6" id="KW-1185">Reference proteome</keyword>
<dbReference type="InterPro" id="IPR036812">
    <property type="entry name" value="NAD(P)_OxRdtase_dom_sf"/>
</dbReference>
<evidence type="ECO:0000259" key="4">
    <source>
        <dbReference type="PROSITE" id="PS51379"/>
    </source>
</evidence>
<keyword evidence="3" id="KW-0411">Iron-sulfur</keyword>
<dbReference type="Proteomes" id="UP000184245">
    <property type="component" value="Unassembled WGS sequence"/>
</dbReference>
<dbReference type="Pfam" id="PF00248">
    <property type="entry name" value="Aldo_ket_red"/>
    <property type="match status" value="1"/>
</dbReference>
<dbReference type="PROSITE" id="PS00198">
    <property type="entry name" value="4FE4S_FER_1"/>
    <property type="match status" value="1"/>
</dbReference>
<dbReference type="STRING" id="1122155.SAMN02745158_02364"/>